<dbReference type="Proteomes" id="UP000005438">
    <property type="component" value="Chromosome"/>
</dbReference>
<proteinExistence type="predicted"/>
<gene>
    <name evidence="1" type="ordered locus">Niako_4790</name>
</gene>
<accession>G8TQ39</accession>
<organism evidence="1 2">
    <name type="scientific">Niastella koreensis (strain DSM 17620 / KACC 11465 / NBRC 106392 / GR20-10)</name>
    <dbReference type="NCBI Taxonomy" id="700598"/>
    <lineage>
        <taxon>Bacteria</taxon>
        <taxon>Pseudomonadati</taxon>
        <taxon>Bacteroidota</taxon>
        <taxon>Chitinophagia</taxon>
        <taxon>Chitinophagales</taxon>
        <taxon>Chitinophagaceae</taxon>
        <taxon>Niastella</taxon>
    </lineage>
</organism>
<name>G8TQ39_NIAKG</name>
<dbReference type="EMBL" id="CP003178">
    <property type="protein sequence ID" value="AEW01040.1"/>
    <property type="molecule type" value="Genomic_DNA"/>
</dbReference>
<dbReference type="HOGENOM" id="CLU_3330644_0_0_10"/>
<sequence length="38" mass="4376">MQELMQQKMYTILASNTRSSKMSDMSNLKTKPLEALIN</sequence>
<reference evidence="1 2" key="1">
    <citation type="submission" date="2011-12" db="EMBL/GenBank/DDBJ databases">
        <title>The complete genome of Niastella koreensis GR20-10.</title>
        <authorList>
            <consortium name="US DOE Joint Genome Institute (JGI-PGF)"/>
            <person name="Lucas S."/>
            <person name="Han J."/>
            <person name="Lapidus A."/>
            <person name="Bruce D."/>
            <person name="Goodwin L."/>
            <person name="Pitluck S."/>
            <person name="Peters L."/>
            <person name="Kyrpides N."/>
            <person name="Mavromatis K."/>
            <person name="Ivanova N."/>
            <person name="Mikhailova N."/>
            <person name="Davenport K."/>
            <person name="Saunders E."/>
            <person name="Detter J.C."/>
            <person name="Tapia R."/>
            <person name="Han C."/>
            <person name="Land M."/>
            <person name="Hauser L."/>
            <person name="Markowitz V."/>
            <person name="Cheng J.-F."/>
            <person name="Hugenholtz P."/>
            <person name="Woyke T."/>
            <person name="Wu D."/>
            <person name="Tindall B."/>
            <person name="Pomrenke H."/>
            <person name="Brambilla E."/>
            <person name="Klenk H.-P."/>
            <person name="Eisen J.A."/>
        </authorList>
    </citation>
    <scope>NUCLEOTIDE SEQUENCE [LARGE SCALE GENOMIC DNA]</scope>
    <source>
        <strain evidence="2">DSM 17620 / KACC 11465 / NBRC 106392 / GR20-10</strain>
    </source>
</reference>
<evidence type="ECO:0000313" key="1">
    <source>
        <dbReference type="EMBL" id="AEW01040.1"/>
    </source>
</evidence>
<protein>
    <submittedName>
        <fullName evidence="1">Uncharacterized protein</fullName>
    </submittedName>
</protein>
<evidence type="ECO:0000313" key="2">
    <source>
        <dbReference type="Proteomes" id="UP000005438"/>
    </source>
</evidence>
<dbReference type="KEGG" id="nko:Niako_4790"/>
<dbReference type="AlphaFoldDB" id="G8TQ39"/>